<accession>A0ABT6MKJ7</accession>
<evidence type="ECO:0000313" key="3">
    <source>
        <dbReference type="Proteomes" id="UP001160334"/>
    </source>
</evidence>
<evidence type="ECO:0000256" key="1">
    <source>
        <dbReference type="SAM" id="MobiDB-lite"/>
    </source>
</evidence>
<feature type="region of interest" description="Disordered" evidence="1">
    <location>
        <begin position="1"/>
        <end position="22"/>
    </location>
</feature>
<proteinExistence type="predicted"/>
<organism evidence="2 3">
    <name type="scientific">Prescottella agglutinans</name>
    <dbReference type="NCBI Taxonomy" id="1644129"/>
    <lineage>
        <taxon>Bacteria</taxon>
        <taxon>Bacillati</taxon>
        <taxon>Actinomycetota</taxon>
        <taxon>Actinomycetes</taxon>
        <taxon>Mycobacteriales</taxon>
        <taxon>Nocardiaceae</taxon>
        <taxon>Prescottella</taxon>
    </lineage>
</organism>
<dbReference type="EMBL" id="JARXVC010000028">
    <property type="protein sequence ID" value="MDH6284846.1"/>
    <property type="molecule type" value="Genomic_DNA"/>
</dbReference>
<reference evidence="2 3" key="1">
    <citation type="submission" date="2023-04" db="EMBL/GenBank/DDBJ databases">
        <title>Forest soil microbial communities from Buena Vista Peninsula, Colon Province, Panama.</title>
        <authorList>
            <person name="Bouskill N."/>
        </authorList>
    </citation>
    <scope>NUCLEOTIDE SEQUENCE [LARGE SCALE GENOMIC DNA]</scope>
    <source>
        <strain evidence="2 3">CFH S0262</strain>
    </source>
</reference>
<feature type="compositionally biased region" description="Polar residues" evidence="1">
    <location>
        <begin position="9"/>
        <end position="20"/>
    </location>
</feature>
<evidence type="ECO:0000313" key="2">
    <source>
        <dbReference type="EMBL" id="MDH6284846.1"/>
    </source>
</evidence>
<dbReference type="RefSeq" id="WP_280764031.1">
    <property type="nucleotide sequence ID" value="NZ_JARXVC010000028.1"/>
</dbReference>
<comment type="caution">
    <text evidence="2">The sequence shown here is derived from an EMBL/GenBank/DDBJ whole genome shotgun (WGS) entry which is preliminary data.</text>
</comment>
<name>A0ABT6MKJ7_9NOCA</name>
<sequence length="71" mass="7745">MRERVPRIVQQQEEGVSTSGVGDLRKELAGQGFVGRDALEKFGQKVVSDISRERQASFRGVTSGGLPGSRR</sequence>
<protein>
    <submittedName>
        <fullName evidence="2">Uncharacterized protein</fullName>
    </submittedName>
</protein>
<gene>
    <name evidence="2" type="ORF">M2280_006109</name>
</gene>
<keyword evidence="3" id="KW-1185">Reference proteome</keyword>
<dbReference type="Proteomes" id="UP001160334">
    <property type="component" value="Unassembled WGS sequence"/>
</dbReference>